<evidence type="ECO:0000256" key="2">
    <source>
        <dbReference type="ARBA" id="ARBA00022801"/>
    </source>
</evidence>
<reference evidence="7 8" key="2">
    <citation type="journal article" date="2016" name="Front. Microbiol.">
        <title>Genome and transcriptome sequences reveal the specific parasitism of the nematophagous Purpureocillium lilacinum 36-1.</title>
        <authorList>
            <person name="Xie J."/>
            <person name="Li S."/>
            <person name="Mo C."/>
            <person name="Xiao X."/>
            <person name="Peng D."/>
            <person name="Wang G."/>
            <person name="Xiao Y."/>
        </authorList>
    </citation>
    <scope>NUCLEOTIDE SEQUENCE [LARGE SCALE GENOMIC DNA]</scope>
    <source>
        <strain evidence="7 8">36-1</strain>
    </source>
</reference>
<keyword evidence="9" id="KW-1185">Reference proteome</keyword>
<dbReference type="Proteomes" id="UP000245956">
    <property type="component" value="Unassembled WGS sequence"/>
</dbReference>
<name>A0A2U3DSZ2_PURLI</name>
<proteinExistence type="predicted"/>
<reference evidence="6 9" key="4">
    <citation type="journal article" date="2024" name="Microbiol. Resour. Announc.">
        <title>Genome annotations for the ascomycete fungi Trichoderma harzianum, Trichoderma aggressivum, and Purpureocillium lilacinum.</title>
        <authorList>
            <person name="Beijen E.P.W."/>
            <person name="Ohm R.A."/>
        </authorList>
    </citation>
    <scope>NUCLEOTIDE SEQUENCE [LARGE SCALE GENOMIC DNA]</scope>
    <source>
        <strain evidence="6 9">CBS 150709</strain>
    </source>
</reference>
<protein>
    <recommendedName>
        <fullName evidence="5">Helicase C-terminal domain-containing protein</fullName>
    </recommendedName>
</protein>
<dbReference type="InterPro" id="IPR027417">
    <property type="entry name" value="P-loop_NTPase"/>
</dbReference>
<dbReference type="InterPro" id="IPR014001">
    <property type="entry name" value="Helicase_ATP-bd"/>
</dbReference>
<feature type="domain" description="Helicase C-terminal" evidence="5">
    <location>
        <begin position="892"/>
        <end position="1052"/>
    </location>
</feature>
<organism evidence="7 8">
    <name type="scientific">Purpureocillium lilacinum</name>
    <name type="common">Paecilomyces lilacinus</name>
    <dbReference type="NCBI Taxonomy" id="33203"/>
    <lineage>
        <taxon>Eukaryota</taxon>
        <taxon>Fungi</taxon>
        <taxon>Dikarya</taxon>
        <taxon>Ascomycota</taxon>
        <taxon>Pezizomycotina</taxon>
        <taxon>Sordariomycetes</taxon>
        <taxon>Hypocreomycetidae</taxon>
        <taxon>Hypocreales</taxon>
        <taxon>Ophiocordycipitaceae</taxon>
        <taxon>Purpureocillium</taxon>
    </lineage>
</organism>
<dbReference type="SUPFAM" id="SSF52540">
    <property type="entry name" value="P-loop containing nucleoside triphosphate hydrolases"/>
    <property type="match status" value="2"/>
</dbReference>
<dbReference type="GO" id="GO:0005524">
    <property type="term" value="F:ATP binding"/>
    <property type="evidence" value="ECO:0007669"/>
    <property type="project" value="UniProtKB-KW"/>
</dbReference>
<reference evidence="6" key="3">
    <citation type="submission" date="2023-11" db="EMBL/GenBank/DDBJ databases">
        <authorList>
            <person name="Beijen E."/>
            <person name="Ohm R.A."/>
        </authorList>
    </citation>
    <scope>NUCLEOTIDE SEQUENCE</scope>
    <source>
        <strain evidence="6">CBS 150709</strain>
    </source>
</reference>
<dbReference type="EMBL" id="JAWRVI010000027">
    <property type="protein sequence ID" value="KAK4088033.1"/>
    <property type="molecule type" value="Genomic_DNA"/>
</dbReference>
<keyword evidence="3" id="KW-0067">ATP-binding</keyword>
<evidence type="ECO:0000256" key="1">
    <source>
        <dbReference type="ARBA" id="ARBA00022741"/>
    </source>
</evidence>
<dbReference type="GO" id="GO:0008094">
    <property type="term" value="F:ATP-dependent activity, acting on DNA"/>
    <property type="evidence" value="ECO:0007669"/>
    <property type="project" value="TreeGrafter"/>
</dbReference>
<evidence type="ECO:0000259" key="5">
    <source>
        <dbReference type="PROSITE" id="PS51194"/>
    </source>
</evidence>
<dbReference type="GO" id="GO:0005634">
    <property type="term" value="C:nucleus"/>
    <property type="evidence" value="ECO:0007669"/>
    <property type="project" value="TreeGrafter"/>
</dbReference>
<feature type="region of interest" description="Disordered" evidence="4">
    <location>
        <begin position="813"/>
        <end position="874"/>
    </location>
</feature>
<dbReference type="AlphaFoldDB" id="A0A2U3DSZ2"/>
<dbReference type="EMBL" id="LCWV01000034">
    <property type="protein sequence ID" value="PWI65368.1"/>
    <property type="molecule type" value="Genomic_DNA"/>
</dbReference>
<evidence type="ECO:0000256" key="4">
    <source>
        <dbReference type="SAM" id="MobiDB-lite"/>
    </source>
</evidence>
<dbReference type="InterPro" id="IPR038718">
    <property type="entry name" value="SNF2-like_sf"/>
</dbReference>
<evidence type="ECO:0000313" key="8">
    <source>
        <dbReference type="Proteomes" id="UP000245956"/>
    </source>
</evidence>
<dbReference type="Pfam" id="PF00176">
    <property type="entry name" value="SNF2-rel_dom"/>
    <property type="match status" value="1"/>
</dbReference>
<dbReference type="Pfam" id="PF00271">
    <property type="entry name" value="Helicase_C"/>
    <property type="match status" value="1"/>
</dbReference>
<reference evidence="7" key="1">
    <citation type="submission" date="2015-05" db="EMBL/GenBank/DDBJ databases">
        <authorList>
            <person name="Wang D.B."/>
            <person name="Wang M."/>
        </authorList>
    </citation>
    <scope>NUCLEOTIDE SEQUENCE</scope>
    <source>
        <strain evidence="7">36-1</strain>
    </source>
</reference>
<evidence type="ECO:0000256" key="3">
    <source>
        <dbReference type="ARBA" id="ARBA00022840"/>
    </source>
</evidence>
<dbReference type="Gene3D" id="3.40.50.10810">
    <property type="entry name" value="Tandem AAA-ATPase domain"/>
    <property type="match status" value="1"/>
</dbReference>
<dbReference type="InterPro" id="IPR050628">
    <property type="entry name" value="SNF2_RAD54_helicase_TF"/>
</dbReference>
<dbReference type="Proteomes" id="UP001287286">
    <property type="component" value="Unassembled WGS sequence"/>
</dbReference>
<dbReference type="SMART" id="SM00487">
    <property type="entry name" value="DEXDc"/>
    <property type="match status" value="1"/>
</dbReference>
<keyword evidence="1" id="KW-0547">Nucleotide-binding</keyword>
<keyword evidence="2" id="KW-0378">Hydrolase</keyword>
<evidence type="ECO:0000313" key="9">
    <source>
        <dbReference type="Proteomes" id="UP001287286"/>
    </source>
</evidence>
<dbReference type="CDD" id="cd18793">
    <property type="entry name" value="SF2_C_SNF"/>
    <property type="match status" value="1"/>
</dbReference>
<dbReference type="Gene3D" id="3.40.50.300">
    <property type="entry name" value="P-loop containing nucleotide triphosphate hydrolases"/>
    <property type="match status" value="1"/>
</dbReference>
<gene>
    <name evidence="7" type="ORF">PCL_07137</name>
    <name evidence="6" type="ORF">Purlil1_7512</name>
</gene>
<comment type="caution">
    <text evidence="7">The sequence shown here is derived from an EMBL/GenBank/DDBJ whole genome shotgun (WGS) entry which is preliminary data.</text>
</comment>
<dbReference type="GO" id="GO:0006281">
    <property type="term" value="P:DNA repair"/>
    <property type="evidence" value="ECO:0007669"/>
    <property type="project" value="TreeGrafter"/>
</dbReference>
<dbReference type="PROSITE" id="PS51194">
    <property type="entry name" value="HELICASE_CTER"/>
    <property type="match status" value="1"/>
</dbReference>
<dbReference type="PANTHER" id="PTHR45626:SF51">
    <property type="entry name" value="SNF2-RELATED DOMAIN-CONTAINING PROTEIN"/>
    <property type="match status" value="1"/>
</dbReference>
<sequence length="1156" mass="129804">MMAATHSRPGGETGVKQLDPARYIPVGRMSIPRSQLHIFDETWSPRSPHSWWTLSADGAEALHPDDHSEHRRLPPHVQKRLLDTPRLRHLAQLFHARWARLEMQVCETGNAGAVICVHLLPDDVYRIDVDRSIPSLIRCRQAVLRELDFSQDVWKNQRPGQETSPTSLSELGQDGAREDMSLLQVFNRIPPPDPNVSLVDEAHVQDAMYNLLDSSVWGLKTTLYPYQRRSAALMLQKEASPEKVLDPRLVSMARDDGSPWYIDPVAGTVLSEPRVYDGVRGGILAEEMGSGKTLICLSLILASKDLPTEAPDLYQGGRPPVRHRVASLADMAASCATRHAAPWKPFFQVSKDLDYAHCIAALQRNPGYYLRPLPDVRRGARRASEFCQKPKTIYLSSATVIVVPSNLLLQWRQEIAKHTDGLKVLVLAAGDAPVPRPRELLDYDILLFSQSKFEKIVKTQGGIDESLSSVHFKRCIVDEGHKLGNSRIGHRSNLLTGLDLMHFSSRWIVTGTPSHGLFGVDESRQTTDHAHIGDELPQTNGAGNRSAAEMEKKDLQRLGSISSLYLKARPWANTFQEVEDTPADWDTYLLLPKHNPRSYGRWDCLKSTLNSLIIRHQIGEMEDMLPPVDERIVVLDGSYQDKLSLNIFSMMIIFNSVQSQRTDMDYFFHPRQRKSLLQIVHNLKQTSFFGGSFFASDEIAKAVQTAEEFLREQKVPVSPEDESLLREAIDLGHVAVKNKLRGLSNQFHEMPVCVRDFPAKAGQAWSLDGEDDGTVCTSSSLLQSLQKLLYDSITEPQKLNSLLNGGLLQEGKQERDKILASQSSDTERSGKEKKKKSSETLAGNTKLGDDSPRKSRPRGVATKPQDDIDVDDMPTALRSTTITSTVSAKLSYLIDSITKHQEREKMIIFYENDNVAWYLANMLDVLQIQHLIYAKGITTERRAQYVDTFHHNPRFRVLLMDLSQAAFGLDMREASRIYFINPVLNPQVEAQAIGRVRRISQQKPVSVETLVLKNSIDEVILERKRHMTQAEHRQVKSILDVQNIYNWIKNARVTRLDDTDGSNESQMAPLRSQQHVFGRGFGRSVHPDDGLVAVESPTRGPNGRDAPRSSVAIVGTKRAHDVGPGRDVAIGTDEKLALVSRPARRVRFAAGFDDEE</sequence>
<dbReference type="InterPro" id="IPR049730">
    <property type="entry name" value="SNF2/RAD54-like_C"/>
</dbReference>
<evidence type="ECO:0000313" key="6">
    <source>
        <dbReference type="EMBL" id="KAK4088033.1"/>
    </source>
</evidence>
<evidence type="ECO:0000313" key="7">
    <source>
        <dbReference type="EMBL" id="PWI65368.1"/>
    </source>
</evidence>
<accession>A0A2U3DSZ2</accession>
<dbReference type="InterPro" id="IPR001650">
    <property type="entry name" value="Helicase_C-like"/>
</dbReference>
<dbReference type="PANTHER" id="PTHR45626">
    <property type="entry name" value="TRANSCRIPTION TERMINATION FACTOR 2-RELATED"/>
    <property type="match status" value="1"/>
</dbReference>
<dbReference type="InterPro" id="IPR000330">
    <property type="entry name" value="SNF2_N"/>
</dbReference>
<dbReference type="GO" id="GO:0016787">
    <property type="term" value="F:hydrolase activity"/>
    <property type="evidence" value="ECO:0007669"/>
    <property type="project" value="UniProtKB-KW"/>
</dbReference>